<accession>A0A6G1EP55</accession>
<comment type="caution">
    <text evidence="2">The sequence shown here is derived from an EMBL/GenBank/DDBJ whole genome shotgun (WGS) entry which is preliminary data.</text>
</comment>
<keyword evidence="3" id="KW-1185">Reference proteome</keyword>
<evidence type="ECO:0000313" key="2">
    <source>
        <dbReference type="EMBL" id="KAF0926399.1"/>
    </source>
</evidence>
<sequence>MAGGGGMARVPPLDPAPDRPRHALLLGPVPLLHRTPAPSPLHTPIQPSSSVAFVQLPSELPADASTGQPPPPSLKRSQNILIEFN</sequence>
<dbReference type="AlphaFoldDB" id="A0A6G1EP55"/>
<feature type="region of interest" description="Disordered" evidence="1">
    <location>
        <begin position="1"/>
        <end position="85"/>
    </location>
</feature>
<proteinExistence type="predicted"/>
<dbReference type="EMBL" id="SPHZ02000003">
    <property type="protein sequence ID" value="KAF0926399.1"/>
    <property type="molecule type" value="Genomic_DNA"/>
</dbReference>
<reference evidence="2 3" key="1">
    <citation type="submission" date="2019-11" db="EMBL/GenBank/DDBJ databases">
        <title>Whole genome sequence of Oryza granulata.</title>
        <authorList>
            <person name="Li W."/>
        </authorList>
    </citation>
    <scope>NUCLEOTIDE SEQUENCE [LARGE SCALE GENOMIC DNA]</scope>
    <source>
        <strain evidence="3">cv. Menghai</strain>
        <tissue evidence="2">Leaf</tissue>
    </source>
</reference>
<dbReference type="Proteomes" id="UP000479710">
    <property type="component" value="Unassembled WGS sequence"/>
</dbReference>
<evidence type="ECO:0000256" key="1">
    <source>
        <dbReference type="SAM" id="MobiDB-lite"/>
    </source>
</evidence>
<name>A0A6G1EP55_9ORYZ</name>
<evidence type="ECO:0000313" key="3">
    <source>
        <dbReference type="Proteomes" id="UP000479710"/>
    </source>
</evidence>
<protein>
    <submittedName>
        <fullName evidence="2">Uncharacterized protein</fullName>
    </submittedName>
</protein>
<feature type="compositionally biased region" description="Polar residues" evidence="1">
    <location>
        <begin position="75"/>
        <end position="85"/>
    </location>
</feature>
<gene>
    <name evidence="2" type="ORF">E2562_024121</name>
</gene>
<organism evidence="2 3">
    <name type="scientific">Oryza meyeriana var. granulata</name>
    <dbReference type="NCBI Taxonomy" id="110450"/>
    <lineage>
        <taxon>Eukaryota</taxon>
        <taxon>Viridiplantae</taxon>
        <taxon>Streptophyta</taxon>
        <taxon>Embryophyta</taxon>
        <taxon>Tracheophyta</taxon>
        <taxon>Spermatophyta</taxon>
        <taxon>Magnoliopsida</taxon>
        <taxon>Liliopsida</taxon>
        <taxon>Poales</taxon>
        <taxon>Poaceae</taxon>
        <taxon>BOP clade</taxon>
        <taxon>Oryzoideae</taxon>
        <taxon>Oryzeae</taxon>
        <taxon>Oryzinae</taxon>
        <taxon>Oryza</taxon>
        <taxon>Oryza meyeriana</taxon>
    </lineage>
</organism>